<feature type="transmembrane region" description="Helical" evidence="1">
    <location>
        <begin position="15"/>
        <end position="36"/>
    </location>
</feature>
<dbReference type="EMBL" id="KZ824271">
    <property type="protein sequence ID" value="RAL15572.1"/>
    <property type="molecule type" value="Genomic_DNA"/>
</dbReference>
<protein>
    <submittedName>
        <fullName evidence="2">Uncharacterized protein</fullName>
    </submittedName>
</protein>
<accession>A0A395I5R2</accession>
<sequence>MPGSQSNTFTEAPEVLPIDCMVCILRLPVIFLLFCSPKQPTEEPHRAESFMFSYRSSQIANL</sequence>
<keyword evidence="1" id="KW-0812">Transmembrane</keyword>
<evidence type="ECO:0000313" key="3">
    <source>
        <dbReference type="Proteomes" id="UP000248961"/>
    </source>
</evidence>
<dbReference type="RefSeq" id="XP_025554726.1">
    <property type="nucleotide sequence ID" value="XM_025690618.1"/>
</dbReference>
<proteinExistence type="predicted"/>
<gene>
    <name evidence="2" type="ORF">BO97DRAFT_216425</name>
</gene>
<keyword evidence="1" id="KW-0472">Membrane</keyword>
<reference evidence="2 3" key="1">
    <citation type="submission" date="2018-02" db="EMBL/GenBank/DDBJ databases">
        <title>The genomes of Aspergillus section Nigri reveals drivers in fungal speciation.</title>
        <authorList>
            <consortium name="DOE Joint Genome Institute"/>
            <person name="Vesth T.C."/>
            <person name="Nybo J."/>
            <person name="Theobald S."/>
            <person name="Brandl J."/>
            <person name="Frisvad J.C."/>
            <person name="Nielsen K.F."/>
            <person name="Lyhne E.K."/>
            <person name="Kogle M.E."/>
            <person name="Kuo A."/>
            <person name="Riley R."/>
            <person name="Clum A."/>
            <person name="Nolan M."/>
            <person name="Lipzen A."/>
            <person name="Salamov A."/>
            <person name="Henrissat B."/>
            <person name="Wiebenga A."/>
            <person name="De vries R.P."/>
            <person name="Grigoriev I.V."/>
            <person name="Mortensen U.H."/>
            <person name="Andersen M.R."/>
            <person name="Baker S.E."/>
        </authorList>
    </citation>
    <scope>NUCLEOTIDE SEQUENCE [LARGE SCALE GENOMIC DNA]</scope>
    <source>
        <strain evidence="2 3">CBS 101889</strain>
    </source>
</reference>
<dbReference type="GeneID" id="37194907"/>
<dbReference type="Proteomes" id="UP000248961">
    <property type="component" value="Unassembled WGS sequence"/>
</dbReference>
<organism evidence="2 3">
    <name type="scientific">Aspergillus homomorphus (strain CBS 101889)</name>
    <dbReference type="NCBI Taxonomy" id="1450537"/>
    <lineage>
        <taxon>Eukaryota</taxon>
        <taxon>Fungi</taxon>
        <taxon>Dikarya</taxon>
        <taxon>Ascomycota</taxon>
        <taxon>Pezizomycotina</taxon>
        <taxon>Eurotiomycetes</taxon>
        <taxon>Eurotiomycetidae</taxon>
        <taxon>Eurotiales</taxon>
        <taxon>Aspergillaceae</taxon>
        <taxon>Aspergillus</taxon>
        <taxon>Aspergillus subgen. Circumdati</taxon>
    </lineage>
</organism>
<dbReference type="AlphaFoldDB" id="A0A395I5R2"/>
<keyword evidence="1" id="KW-1133">Transmembrane helix</keyword>
<evidence type="ECO:0000256" key="1">
    <source>
        <dbReference type="SAM" id="Phobius"/>
    </source>
</evidence>
<dbReference type="VEuPathDB" id="FungiDB:BO97DRAFT_216425"/>
<keyword evidence="3" id="KW-1185">Reference proteome</keyword>
<name>A0A395I5R2_ASPHC</name>
<evidence type="ECO:0000313" key="2">
    <source>
        <dbReference type="EMBL" id="RAL15572.1"/>
    </source>
</evidence>